<dbReference type="Pfam" id="PF03732">
    <property type="entry name" value="Retrotrans_gag"/>
    <property type="match status" value="1"/>
</dbReference>
<reference evidence="4" key="1">
    <citation type="submission" date="2018-02" db="EMBL/GenBank/DDBJ databases">
        <authorList>
            <person name="Cohen D.B."/>
            <person name="Kent A.D."/>
        </authorList>
    </citation>
    <scope>NUCLEOTIDE SEQUENCE</scope>
</reference>
<dbReference type="GO" id="GO:0004523">
    <property type="term" value="F:RNA-DNA hybrid ribonuclease activity"/>
    <property type="evidence" value="ECO:0007669"/>
    <property type="project" value="InterPro"/>
</dbReference>
<feature type="domain" description="RNase H type-1" evidence="2">
    <location>
        <begin position="859"/>
        <end position="991"/>
    </location>
</feature>
<evidence type="ECO:0000313" key="4">
    <source>
        <dbReference type="EMBL" id="SPC85553.1"/>
    </source>
</evidence>
<sequence length="1271" mass="146483">MDPPRFEQPRMEPPRMEPPRMEQPWFEQPRMEPPRFEQPRMEPPRYEQPRMEPPRFEPRMEPPWMGPPQFGFSKAEPYQGQPEGFRGEPPQRFEPYREHVRFEQPYKFRNEPYMPPQNRRNRPRNDHNGRNFPEEDIFDRGINLEERNWDIGLKPNPRPVQGQDLRDTIFKVLNQAFPGQRRTPRHPYRKPYPERIDREGWPMRFKIPDFTMFSGEDEKTELEHISRFTVQCGEYSNNGNGKLRMFPNSLTGQAFTWYAALPANSIESWEEMEEKFQSHFARSNIGDKVNRNVLKFPEIPQENIAMDADPFPFVDVNTTSVDLSSFMPHRNLHIKNDKVREMSSMKIERSAITRQSSSARPRVARSRFGSHYEQPRVARSRLSPQSTTDLDSMEVITGAEAPEYLRGPYVRKDGIVGAITENVATPVGNGIRHKLEKNSENGELETKSEENKAFPAPIGPRRGQVVQVWFGRKKRSLRGSKEANIEAEQPQETQMENVQDSPSENAKDINGIEDIEDIEDINDEENMEDIEDMEDLENMEDVEDIEDMEDIENIEDIGTFEDFEGIDDIKVEGIDDMEEMGRTETLENGIQIGEPETEFEEPKNGQTLNCNAITLPREFMATTWVQREENARGAIPILLAEEEKCQLTRKGAIDLALRKLVGYVTEKKLEQNSQFAECNLQPENGQGTTGQEHISTHPIKMDDIKEEVQDPPIEVNLGTKEDPRITFISGHLGPEEFNKMMIILKKYKDCFAWAYPKLPGLSRKLVEHRLPIKEGFQSFQQPPRRMAQDITLKIKEEIERLVRAGFIRPASGRMCKWSLALVEFHLLYVPQKAVKGQALADFLVDHPCEDVSQEAQYVALVPWKFYFDGSRAEQGAGVGIVLESPQGVKTQLAFRVEKVCSNNQVEYEALVLGLEILLQMEIKNVTVFGDSQLVINQVRGQYKCGSVLLAPYLVSIQQLLREFQECTLHHIPREENYEAHRIAQAASGYRPIEDERVKIEALKTRTLPSVFTRQLGAEIFALDVGKEDWRSPIISYLKNPNGCMNNALKLKARSYVLMEEDEFLFKRGANGILLKCINTEEAMQVMVEVHEGICGAHWSRIKMKWLIHRYGYYWPKIRKDCIEYAHGCEACQKHGPLPRLSAAELSSIIKPWPFKGWAMDLIGKARPTSTKKNCFVIVVTYYFTKWVEAKAYKDVTEYDVIKFIKETIVHRFGLPQSITVDNGMAFNGSRVMAFPQEYGIKILNSTPYYAQANGQAESTNKIIKANLRKVG</sequence>
<dbReference type="InterPro" id="IPR001584">
    <property type="entry name" value="Integrase_cat-core"/>
</dbReference>
<dbReference type="Gene3D" id="3.30.420.10">
    <property type="entry name" value="Ribonuclease H-like superfamily/Ribonuclease H"/>
    <property type="match status" value="2"/>
</dbReference>
<dbReference type="InterPro" id="IPR002156">
    <property type="entry name" value="RNaseH_domain"/>
</dbReference>
<dbReference type="InterPro" id="IPR041588">
    <property type="entry name" value="Integrase_H2C2"/>
</dbReference>
<feature type="compositionally biased region" description="Basic and acidic residues" evidence="1">
    <location>
        <begin position="29"/>
        <end position="60"/>
    </location>
</feature>
<dbReference type="Pfam" id="PF00665">
    <property type="entry name" value="rve"/>
    <property type="match status" value="1"/>
</dbReference>
<dbReference type="GO" id="GO:0003676">
    <property type="term" value="F:nucleic acid binding"/>
    <property type="evidence" value="ECO:0007669"/>
    <property type="project" value="InterPro"/>
</dbReference>
<accession>A0A2N9FEC9</accession>
<evidence type="ECO:0000259" key="2">
    <source>
        <dbReference type="PROSITE" id="PS50879"/>
    </source>
</evidence>
<dbReference type="Gene3D" id="1.10.340.70">
    <property type="match status" value="1"/>
</dbReference>
<evidence type="ECO:0000256" key="1">
    <source>
        <dbReference type="SAM" id="MobiDB-lite"/>
    </source>
</evidence>
<feature type="region of interest" description="Disordered" evidence="1">
    <location>
        <begin position="109"/>
        <end position="135"/>
    </location>
</feature>
<feature type="region of interest" description="Disordered" evidence="1">
    <location>
        <begin position="479"/>
        <end position="509"/>
    </location>
</feature>
<proteinExistence type="predicted"/>
<dbReference type="PROSITE" id="PS50879">
    <property type="entry name" value="RNASE_H_1"/>
    <property type="match status" value="1"/>
</dbReference>
<organism evidence="4">
    <name type="scientific">Fagus sylvatica</name>
    <name type="common">Beechnut</name>
    <dbReference type="NCBI Taxonomy" id="28930"/>
    <lineage>
        <taxon>Eukaryota</taxon>
        <taxon>Viridiplantae</taxon>
        <taxon>Streptophyta</taxon>
        <taxon>Embryophyta</taxon>
        <taxon>Tracheophyta</taxon>
        <taxon>Spermatophyta</taxon>
        <taxon>Magnoliopsida</taxon>
        <taxon>eudicotyledons</taxon>
        <taxon>Gunneridae</taxon>
        <taxon>Pentapetalae</taxon>
        <taxon>rosids</taxon>
        <taxon>fabids</taxon>
        <taxon>Fagales</taxon>
        <taxon>Fagaceae</taxon>
        <taxon>Fagus</taxon>
    </lineage>
</organism>
<dbReference type="Pfam" id="PF17921">
    <property type="entry name" value="Integrase_H2C2"/>
    <property type="match status" value="1"/>
</dbReference>
<dbReference type="AlphaFoldDB" id="A0A2N9FEC9"/>
<feature type="compositionally biased region" description="Basic and acidic residues" evidence="1">
    <location>
        <begin position="1"/>
        <end position="20"/>
    </location>
</feature>
<feature type="domain" description="Integrase catalytic" evidence="3">
    <location>
        <begin position="1149"/>
        <end position="1271"/>
    </location>
</feature>
<feature type="region of interest" description="Disordered" evidence="1">
    <location>
        <begin position="434"/>
        <end position="459"/>
    </location>
</feature>
<feature type="region of interest" description="Disordered" evidence="1">
    <location>
        <begin position="349"/>
        <end position="389"/>
    </location>
</feature>
<evidence type="ECO:0000259" key="3">
    <source>
        <dbReference type="PROSITE" id="PS50994"/>
    </source>
</evidence>
<feature type="compositionally biased region" description="Polar residues" evidence="1">
    <location>
        <begin position="490"/>
        <end position="504"/>
    </location>
</feature>
<gene>
    <name evidence="4" type="ORF">FSB_LOCUS13435</name>
</gene>
<dbReference type="InterPro" id="IPR012337">
    <property type="entry name" value="RNaseH-like_sf"/>
</dbReference>
<dbReference type="CDD" id="cd09279">
    <property type="entry name" value="RNase_HI_like"/>
    <property type="match status" value="1"/>
</dbReference>
<dbReference type="InterPro" id="IPR005162">
    <property type="entry name" value="Retrotrans_gag_dom"/>
</dbReference>
<dbReference type="InterPro" id="IPR036397">
    <property type="entry name" value="RNaseH_sf"/>
</dbReference>
<dbReference type="Pfam" id="PF13456">
    <property type="entry name" value="RVT_3"/>
    <property type="match status" value="1"/>
</dbReference>
<feature type="region of interest" description="Disordered" evidence="1">
    <location>
        <begin position="1"/>
        <end position="92"/>
    </location>
</feature>
<protein>
    <submittedName>
        <fullName evidence="4">Uncharacterized protein</fullName>
    </submittedName>
</protein>
<feature type="compositionally biased region" description="Basic and acidic residues" evidence="1">
    <location>
        <begin position="436"/>
        <end position="452"/>
    </location>
</feature>
<feature type="compositionally biased region" description="Basic and acidic residues" evidence="1">
    <location>
        <begin position="123"/>
        <end position="135"/>
    </location>
</feature>
<dbReference type="PANTHER" id="PTHR48475">
    <property type="entry name" value="RIBONUCLEASE H"/>
    <property type="match status" value="1"/>
</dbReference>
<dbReference type="EMBL" id="OIVN01000786">
    <property type="protein sequence ID" value="SPC85553.1"/>
    <property type="molecule type" value="Genomic_DNA"/>
</dbReference>
<dbReference type="GO" id="GO:0015074">
    <property type="term" value="P:DNA integration"/>
    <property type="evidence" value="ECO:0007669"/>
    <property type="project" value="InterPro"/>
</dbReference>
<dbReference type="Gene3D" id="3.10.10.10">
    <property type="entry name" value="HIV Type 1 Reverse Transcriptase, subunit A, domain 1"/>
    <property type="match status" value="1"/>
</dbReference>
<dbReference type="PROSITE" id="PS50994">
    <property type="entry name" value="INTEGRASE"/>
    <property type="match status" value="1"/>
</dbReference>
<dbReference type="PANTHER" id="PTHR48475:SF1">
    <property type="entry name" value="RNASE H TYPE-1 DOMAIN-CONTAINING PROTEIN"/>
    <property type="match status" value="1"/>
</dbReference>
<dbReference type="SUPFAM" id="SSF53098">
    <property type="entry name" value="Ribonuclease H-like"/>
    <property type="match status" value="2"/>
</dbReference>
<name>A0A2N9FEC9_FAGSY</name>